<protein>
    <submittedName>
        <fullName evidence="2">Uncharacterized protein</fullName>
    </submittedName>
</protein>
<proteinExistence type="predicted"/>
<organism evidence="2 3">
    <name type="scientific">Nonomuraea glycinis</name>
    <dbReference type="NCBI Taxonomy" id="2047744"/>
    <lineage>
        <taxon>Bacteria</taxon>
        <taxon>Bacillati</taxon>
        <taxon>Actinomycetota</taxon>
        <taxon>Actinomycetes</taxon>
        <taxon>Streptosporangiales</taxon>
        <taxon>Streptosporangiaceae</taxon>
        <taxon>Nonomuraea</taxon>
    </lineage>
</organism>
<dbReference type="Gene3D" id="2.60.40.2880">
    <property type="entry name" value="MmpS1-5, C-terminal soluble domain"/>
    <property type="match status" value="1"/>
</dbReference>
<reference evidence="2" key="1">
    <citation type="journal article" date="2014" name="Int. J. Syst. Evol. Microbiol.">
        <title>Complete genome sequence of Corynebacterium casei LMG S-19264T (=DSM 44701T), isolated from a smear-ripened cheese.</title>
        <authorList>
            <consortium name="US DOE Joint Genome Institute (JGI-PGF)"/>
            <person name="Walter F."/>
            <person name="Albersmeier A."/>
            <person name="Kalinowski J."/>
            <person name="Ruckert C."/>
        </authorList>
    </citation>
    <scope>NUCLEOTIDE SEQUENCE</scope>
    <source>
        <strain evidence="2">CGMCC 4.7430</strain>
    </source>
</reference>
<evidence type="ECO:0000313" key="2">
    <source>
        <dbReference type="EMBL" id="GGP08156.1"/>
    </source>
</evidence>
<dbReference type="Proteomes" id="UP000660745">
    <property type="component" value="Unassembled WGS sequence"/>
</dbReference>
<name>A0A918A6T3_9ACTN</name>
<comment type="caution">
    <text evidence="2">The sequence shown here is derived from an EMBL/GenBank/DDBJ whole genome shotgun (WGS) entry which is preliminary data.</text>
</comment>
<dbReference type="EMBL" id="BMNK01000006">
    <property type="protein sequence ID" value="GGP08156.1"/>
    <property type="molecule type" value="Genomic_DNA"/>
</dbReference>
<feature type="region of interest" description="Disordered" evidence="1">
    <location>
        <begin position="1"/>
        <end position="21"/>
    </location>
</feature>
<accession>A0A918A6T3</accession>
<evidence type="ECO:0000256" key="1">
    <source>
        <dbReference type="SAM" id="MobiDB-lite"/>
    </source>
</evidence>
<evidence type="ECO:0000313" key="3">
    <source>
        <dbReference type="Proteomes" id="UP000660745"/>
    </source>
</evidence>
<keyword evidence="3" id="KW-1185">Reference proteome</keyword>
<dbReference type="InterPro" id="IPR038468">
    <property type="entry name" value="MmpS_C"/>
</dbReference>
<reference evidence="2" key="2">
    <citation type="submission" date="2020-09" db="EMBL/GenBank/DDBJ databases">
        <authorList>
            <person name="Sun Q."/>
            <person name="Zhou Y."/>
        </authorList>
    </citation>
    <scope>NUCLEOTIDE SEQUENCE</scope>
    <source>
        <strain evidence="2">CGMCC 4.7430</strain>
    </source>
</reference>
<gene>
    <name evidence="2" type="ORF">GCM10012278_38740</name>
</gene>
<dbReference type="AlphaFoldDB" id="A0A918A6T3"/>
<sequence length="125" mass="12950">MTTASSIVPPSASAKASAEPSATVSVIPPKAVRLVKLEVLGKGKAAQPIMYNADESGVENEAKLPWSRTAQIELTGAEQEVGRLVSIVAGSVRAANGQFKPAPCRIIVDGEKVASGKGSCKYMLK</sequence>